<evidence type="ECO:0000313" key="1">
    <source>
        <dbReference type="Ensembl" id="ENSMAMP00000024387.2"/>
    </source>
</evidence>
<accession>A0A3Q3MGW0</accession>
<dbReference type="InParanoid" id="A0A3Q3MGW0"/>
<dbReference type="Proteomes" id="UP000261640">
    <property type="component" value="Unplaced"/>
</dbReference>
<evidence type="ECO:0000313" key="2">
    <source>
        <dbReference type="Proteomes" id="UP000261640"/>
    </source>
</evidence>
<dbReference type="PANTHER" id="PTHR31025:SF27">
    <property type="entry name" value="SI:CH211-193K19.2-RELATED"/>
    <property type="match status" value="1"/>
</dbReference>
<name>A0A3Q3MGW0_9TELE</name>
<protein>
    <submittedName>
        <fullName evidence="1">Uncharacterized protein</fullName>
    </submittedName>
</protein>
<keyword evidence="2" id="KW-1185">Reference proteome</keyword>
<dbReference type="GeneTree" id="ENSGT00950000182912"/>
<dbReference type="Ensembl" id="ENSMAMT00000025015.2">
    <property type="protein sequence ID" value="ENSMAMP00000024387.2"/>
    <property type="gene ID" value="ENSMAMG00000016406.2"/>
</dbReference>
<dbReference type="PANTHER" id="PTHR31025">
    <property type="entry name" value="SI:CH211-196P9.1-RELATED"/>
    <property type="match status" value="1"/>
</dbReference>
<reference evidence="1" key="1">
    <citation type="submission" date="2025-08" db="UniProtKB">
        <authorList>
            <consortium name="Ensembl"/>
        </authorList>
    </citation>
    <scope>IDENTIFICATION</scope>
</reference>
<reference evidence="1" key="2">
    <citation type="submission" date="2025-09" db="UniProtKB">
        <authorList>
            <consortium name="Ensembl"/>
        </authorList>
    </citation>
    <scope>IDENTIFICATION</scope>
</reference>
<dbReference type="AlphaFoldDB" id="A0A3Q3MGW0"/>
<organism evidence="1 2">
    <name type="scientific">Mastacembelus armatus</name>
    <name type="common">zig-zag eel</name>
    <dbReference type="NCBI Taxonomy" id="205130"/>
    <lineage>
        <taxon>Eukaryota</taxon>
        <taxon>Metazoa</taxon>
        <taxon>Chordata</taxon>
        <taxon>Craniata</taxon>
        <taxon>Vertebrata</taxon>
        <taxon>Euteleostomi</taxon>
        <taxon>Actinopterygii</taxon>
        <taxon>Neopterygii</taxon>
        <taxon>Teleostei</taxon>
        <taxon>Neoteleostei</taxon>
        <taxon>Acanthomorphata</taxon>
        <taxon>Anabantaria</taxon>
        <taxon>Synbranchiformes</taxon>
        <taxon>Mastacembelidae</taxon>
        <taxon>Mastacembelus</taxon>
    </lineage>
</organism>
<proteinExistence type="predicted"/>
<dbReference type="STRING" id="205130.ENSMAMP00000024387"/>
<sequence length="118" mass="13332">MLVDLQKTNMGVYAINKEGGEIGHYDDISIFTEGVTVLENIGSAARACAMMLGVIYALNLAYPKELRYYYKFIQRALMQMDGDRLPPKVLGLKNKLSFLTQIVLYVVCEHYPVCIFIS</sequence>